<organism evidence="2 3">
    <name type="scientific">Anoxybacteroides rupiense</name>
    <dbReference type="NCBI Taxonomy" id="311460"/>
    <lineage>
        <taxon>Bacteria</taxon>
        <taxon>Bacillati</taxon>
        <taxon>Bacillota</taxon>
        <taxon>Bacilli</taxon>
        <taxon>Bacillales</taxon>
        <taxon>Anoxybacillaceae</taxon>
        <taxon>Anoxybacteroides</taxon>
    </lineage>
</organism>
<proteinExistence type="predicted"/>
<reference evidence="2 3" key="1">
    <citation type="submission" date="2023-01" db="EMBL/GenBank/DDBJ databases">
        <title>Genome-based reclassification of Anoxybacillus geothermalis as a later heterotypic synonym of Anoxybacillus rupiensis.</title>
        <authorList>
            <person name="Inan Bektas K."/>
            <person name="Canakci S."/>
            <person name="Belduz A.A."/>
            <person name="Guler H.H."/>
        </authorList>
    </citation>
    <scope>NUCLEOTIDE SEQUENCE [LARGE SCALE GENOMIC DNA]</scope>
    <source>
        <strain evidence="2 3">DSM 17127</strain>
    </source>
</reference>
<protein>
    <submittedName>
        <fullName evidence="2">Uncharacterized protein</fullName>
    </submittedName>
</protein>
<feature type="signal peptide" evidence="1">
    <location>
        <begin position="1"/>
        <end position="25"/>
    </location>
</feature>
<dbReference type="Proteomes" id="UP001213979">
    <property type="component" value="Unassembled WGS sequence"/>
</dbReference>
<gene>
    <name evidence="2" type="ORF">PNH38_05235</name>
</gene>
<sequence length="272" mass="29814">MKRLVSTILSVGLAVSGLLATDTHAATEQFKEKKYRVVEKNKEVTDLNILFENAKRGKSDLNEKQLQKLASKAELKADDKEPNSLNLNVETFETSQLLETREYEDGSVEKDYAITTFAIANEPTNTLSTVSDEGGSQNRYKWDSTLGVKAYSTVYYSIVSDPRGSKHWDITSVSGGWQIEDNTYILSGMKVVIGQNGWSYWGGIVTAQSVTKYPSSRTYSYTAPSSWVPVVASGSFTPTGSGVGMNSTVTIKRDSAHNTSSWTLSLTNNLGS</sequence>
<dbReference type="EMBL" id="JAQOTG010000002">
    <property type="protein sequence ID" value="MDE8563289.1"/>
    <property type="molecule type" value="Genomic_DNA"/>
</dbReference>
<evidence type="ECO:0000256" key="1">
    <source>
        <dbReference type="SAM" id="SignalP"/>
    </source>
</evidence>
<accession>A0ABT5W3B2</accession>
<keyword evidence="3" id="KW-1185">Reference proteome</keyword>
<comment type="caution">
    <text evidence="2">The sequence shown here is derived from an EMBL/GenBank/DDBJ whole genome shotgun (WGS) entry which is preliminary data.</text>
</comment>
<evidence type="ECO:0000313" key="3">
    <source>
        <dbReference type="Proteomes" id="UP001213979"/>
    </source>
</evidence>
<keyword evidence="1" id="KW-0732">Signal</keyword>
<dbReference type="RefSeq" id="WP_159719644.1">
    <property type="nucleotide sequence ID" value="NZ_JAQOTG010000002.1"/>
</dbReference>
<feature type="chain" id="PRO_5045682847" evidence="1">
    <location>
        <begin position="26"/>
        <end position="272"/>
    </location>
</feature>
<evidence type="ECO:0000313" key="2">
    <source>
        <dbReference type="EMBL" id="MDE8563289.1"/>
    </source>
</evidence>
<name>A0ABT5W3B2_9BACL</name>